<evidence type="ECO:0000313" key="1">
    <source>
        <dbReference type="EMBL" id="GBN57679.1"/>
    </source>
</evidence>
<proteinExistence type="predicted"/>
<dbReference type="OrthoDB" id="10006939at2759"/>
<protein>
    <recommendedName>
        <fullName evidence="3">Tc1-like transposase DDE domain-containing protein</fullName>
    </recommendedName>
</protein>
<reference evidence="1 2" key="1">
    <citation type="journal article" date="2019" name="Sci. Rep.">
        <title>Orb-weaving spider Araneus ventricosus genome elucidates the spidroin gene catalogue.</title>
        <authorList>
            <person name="Kono N."/>
            <person name="Nakamura H."/>
            <person name="Ohtoshi R."/>
            <person name="Moran D.A.P."/>
            <person name="Shinohara A."/>
            <person name="Yoshida Y."/>
            <person name="Fujiwara M."/>
            <person name="Mori M."/>
            <person name="Tomita M."/>
            <person name="Arakawa K."/>
        </authorList>
    </citation>
    <scope>NUCLEOTIDE SEQUENCE [LARGE SCALE GENOMIC DNA]</scope>
</reference>
<accession>A0A4Y2Q2D2</accession>
<dbReference type="Gene3D" id="3.30.420.10">
    <property type="entry name" value="Ribonuclease H-like superfamily/Ribonuclease H"/>
    <property type="match status" value="1"/>
</dbReference>
<comment type="caution">
    <text evidence="1">The sequence shown here is derived from an EMBL/GenBank/DDBJ whole genome shotgun (WGS) entry which is preliminary data.</text>
</comment>
<dbReference type="Proteomes" id="UP000499080">
    <property type="component" value="Unassembled WGS sequence"/>
</dbReference>
<dbReference type="AlphaFoldDB" id="A0A4Y2Q2D2"/>
<dbReference type="InterPro" id="IPR036397">
    <property type="entry name" value="RNaseH_sf"/>
</dbReference>
<dbReference type="EMBL" id="BGPR01012791">
    <property type="protein sequence ID" value="GBN57679.1"/>
    <property type="molecule type" value="Genomic_DNA"/>
</dbReference>
<keyword evidence="2" id="KW-1185">Reference proteome</keyword>
<name>A0A4Y2Q2D2_ARAVE</name>
<sequence length="148" mass="17198">MFKIIIAESNLRKTSFLRHLEKLCERLFLFLTKSSLFGASFEAFNKVWQISLAFLSRQKSENYQETFVNHLLPLEEIFGGIDWTFQHDKGSIHASKSTSQCLKSYMVLVLNRPALSPDFRPIENVWVVYQNGKRYSSVEELKSAIEDV</sequence>
<dbReference type="GO" id="GO:0003676">
    <property type="term" value="F:nucleic acid binding"/>
    <property type="evidence" value="ECO:0007669"/>
    <property type="project" value="InterPro"/>
</dbReference>
<gene>
    <name evidence="1" type="ORF">AVEN_90241_1</name>
</gene>
<organism evidence="1 2">
    <name type="scientific">Araneus ventricosus</name>
    <name type="common">Orbweaver spider</name>
    <name type="synonym">Epeira ventricosa</name>
    <dbReference type="NCBI Taxonomy" id="182803"/>
    <lineage>
        <taxon>Eukaryota</taxon>
        <taxon>Metazoa</taxon>
        <taxon>Ecdysozoa</taxon>
        <taxon>Arthropoda</taxon>
        <taxon>Chelicerata</taxon>
        <taxon>Arachnida</taxon>
        <taxon>Araneae</taxon>
        <taxon>Araneomorphae</taxon>
        <taxon>Entelegynae</taxon>
        <taxon>Araneoidea</taxon>
        <taxon>Araneidae</taxon>
        <taxon>Araneus</taxon>
    </lineage>
</organism>
<evidence type="ECO:0008006" key="3">
    <source>
        <dbReference type="Google" id="ProtNLM"/>
    </source>
</evidence>
<evidence type="ECO:0000313" key="2">
    <source>
        <dbReference type="Proteomes" id="UP000499080"/>
    </source>
</evidence>